<organism evidence="2">
    <name type="scientific">Myoviridae sp. ctj994</name>
    <dbReference type="NCBI Taxonomy" id="2825160"/>
    <lineage>
        <taxon>Viruses</taxon>
        <taxon>Duplodnaviria</taxon>
        <taxon>Heunggongvirae</taxon>
        <taxon>Uroviricota</taxon>
        <taxon>Caudoviricetes</taxon>
    </lineage>
</organism>
<sequence length="256" mass="29136">MTDLQIFKNDTFGQVRILEKDNELWFVAKDVADTLGYQNGSRDVNRHTDEEDRTKTMVFDGNQNKETILINESGLYSLVLSSKLPTAKQFKRWVTSEVIPQIRKTGAYSMNIPKSLPEALRAYANEVESHNATKAIVAQQEQQIAEFKPVKDYVDKILSSKSCLTITQIAADYGMSAQELNKILHEAGLQRKVGDQWILYKQHMSKGFTKSETFTFCRSDGRLDSKITTKWTQKGRLEIHNILSNLDIHAVCEDVA</sequence>
<dbReference type="SMART" id="SM01040">
    <property type="entry name" value="Bro-N"/>
    <property type="match status" value="1"/>
</dbReference>
<evidence type="ECO:0000259" key="1">
    <source>
        <dbReference type="PROSITE" id="PS51750"/>
    </source>
</evidence>
<proteinExistence type="predicted"/>
<accession>A0A8S5NWS2</accession>
<dbReference type="Pfam" id="PF02498">
    <property type="entry name" value="Bro-N"/>
    <property type="match status" value="1"/>
</dbReference>
<evidence type="ECO:0000313" key="2">
    <source>
        <dbReference type="EMBL" id="DAD99209.1"/>
    </source>
</evidence>
<dbReference type="InterPro" id="IPR005039">
    <property type="entry name" value="Ant_C"/>
</dbReference>
<dbReference type="GO" id="GO:0003677">
    <property type="term" value="F:DNA binding"/>
    <property type="evidence" value="ECO:0007669"/>
    <property type="project" value="InterPro"/>
</dbReference>
<dbReference type="Pfam" id="PF03374">
    <property type="entry name" value="ANT"/>
    <property type="match status" value="1"/>
</dbReference>
<dbReference type="PROSITE" id="PS51750">
    <property type="entry name" value="BRO_N"/>
    <property type="match status" value="1"/>
</dbReference>
<name>A0A8S5NWS2_9CAUD</name>
<dbReference type="PANTHER" id="PTHR36180:SF2">
    <property type="entry name" value="BRO FAMILY PROTEIN"/>
    <property type="match status" value="1"/>
</dbReference>
<dbReference type="PANTHER" id="PTHR36180">
    <property type="entry name" value="DNA-BINDING PROTEIN-RELATED-RELATED"/>
    <property type="match status" value="1"/>
</dbReference>
<reference evidence="2" key="1">
    <citation type="journal article" date="2021" name="Proc. Natl. Acad. Sci. U.S.A.">
        <title>A Catalog of Tens of Thousands of Viruses from Human Metagenomes Reveals Hidden Associations with Chronic Diseases.</title>
        <authorList>
            <person name="Tisza M.J."/>
            <person name="Buck C.B."/>
        </authorList>
    </citation>
    <scope>NUCLEOTIDE SEQUENCE</scope>
    <source>
        <strain evidence="2">Ctj994</strain>
    </source>
</reference>
<feature type="domain" description="Bro-N" evidence="1">
    <location>
        <begin position="1"/>
        <end position="106"/>
    </location>
</feature>
<dbReference type="InterPro" id="IPR003497">
    <property type="entry name" value="BRO_N_domain"/>
</dbReference>
<dbReference type="EMBL" id="BK015278">
    <property type="protein sequence ID" value="DAD99209.1"/>
    <property type="molecule type" value="Genomic_DNA"/>
</dbReference>
<protein>
    <submittedName>
        <fullName evidence="2">Repressor domain protein</fullName>
    </submittedName>
</protein>